<dbReference type="InterPro" id="IPR021109">
    <property type="entry name" value="Peptidase_aspartic_dom_sf"/>
</dbReference>
<reference evidence="2 3" key="1">
    <citation type="submission" date="2020-08" db="EMBL/GenBank/DDBJ databases">
        <title>Genomic Encyclopedia of Type Strains, Phase IV (KMG-IV): sequencing the most valuable type-strain genomes for metagenomic binning, comparative biology and taxonomic classification.</title>
        <authorList>
            <person name="Goeker M."/>
        </authorList>
    </citation>
    <scope>NUCLEOTIDE SEQUENCE [LARGE SCALE GENOMIC DNA]</scope>
    <source>
        <strain evidence="2 3">DSM 25024</strain>
    </source>
</reference>
<keyword evidence="2" id="KW-0645">Protease</keyword>
<protein>
    <submittedName>
        <fullName evidence="2">Aspartyl protease family protein</fullName>
    </submittedName>
</protein>
<accession>A0A7W6BP13</accession>
<dbReference type="InterPro" id="IPR011969">
    <property type="entry name" value="Clan_AA_Asp_peptidase_C"/>
</dbReference>
<dbReference type="EMBL" id="JACIDO010000003">
    <property type="protein sequence ID" value="MBB3935494.1"/>
    <property type="molecule type" value="Genomic_DNA"/>
</dbReference>
<dbReference type="GO" id="GO:0006508">
    <property type="term" value="P:proteolysis"/>
    <property type="evidence" value="ECO:0007669"/>
    <property type="project" value="UniProtKB-KW"/>
</dbReference>
<dbReference type="Gene3D" id="2.40.70.10">
    <property type="entry name" value="Acid Proteases"/>
    <property type="match status" value="1"/>
</dbReference>
<keyword evidence="3" id="KW-1185">Reference proteome</keyword>
<feature type="transmembrane region" description="Helical" evidence="1">
    <location>
        <begin position="68"/>
        <end position="85"/>
    </location>
</feature>
<dbReference type="OrthoDB" id="7595324at2"/>
<dbReference type="Pfam" id="PF13975">
    <property type="entry name" value="gag-asp_proteas"/>
    <property type="match status" value="1"/>
</dbReference>
<keyword evidence="1" id="KW-0812">Transmembrane</keyword>
<organism evidence="2 3">
    <name type="scientific">Aureimonas phyllosphaerae</name>
    <dbReference type="NCBI Taxonomy" id="1166078"/>
    <lineage>
        <taxon>Bacteria</taxon>
        <taxon>Pseudomonadati</taxon>
        <taxon>Pseudomonadota</taxon>
        <taxon>Alphaproteobacteria</taxon>
        <taxon>Hyphomicrobiales</taxon>
        <taxon>Aurantimonadaceae</taxon>
        <taxon>Aureimonas</taxon>
    </lineage>
</organism>
<feature type="transmembrane region" description="Helical" evidence="1">
    <location>
        <begin position="35"/>
        <end position="56"/>
    </location>
</feature>
<sequence length="233" mass="24170">MRSGTLLVVLLAVVGLALSALTFGGGEVLGLRDDAFASLVYMGLWITLLGSGLLVAFRGRWGEAARSAAIWIAAFAVLIAAYAFGPELRTVGDRMMAVLVPGRTATLSGADGQVMVARGDGSHFALDAEVNGRRVPFLVDTGASVIALDPDTAAAIGIDPASLRYTARIRTANGDTVAAPVTLDSVRVGNIERRRVPAVVTQGDGIGVNLLGMSFLGTLSSLDFRGDRLVLSD</sequence>
<dbReference type="InterPro" id="IPR001969">
    <property type="entry name" value="Aspartic_peptidase_AS"/>
</dbReference>
<keyword evidence="1" id="KW-1133">Transmembrane helix</keyword>
<dbReference type="PROSITE" id="PS00141">
    <property type="entry name" value="ASP_PROTEASE"/>
    <property type="match status" value="1"/>
</dbReference>
<dbReference type="CDD" id="cd05483">
    <property type="entry name" value="retropepsin_like_bacteria"/>
    <property type="match status" value="1"/>
</dbReference>
<dbReference type="Proteomes" id="UP000531216">
    <property type="component" value="Unassembled WGS sequence"/>
</dbReference>
<keyword evidence="2" id="KW-0378">Hydrolase</keyword>
<dbReference type="RefSeq" id="WP_090960303.1">
    <property type="nucleotide sequence ID" value="NZ_FOOA01000003.1"/>
</dbReference>
<name>A0A7W6BP13_9HYPH</name>
<dbReference type="SUPFAM" id="SSF50630">
    <property type="entry name" value="Acid proteases"/>
    <property type="match status" value="1"/>
</dbReference>
<evidence type="ECO:0000313" key="3">
    <source>
        <dbReference type="Proteomes" id="UP000531216"/>
    </source>
</evidence>
<dbReference type="AlphaFoldDB" id="A0A7W6BP13"/>
<proteinExistence type="predicted"/>
<evidence type="ECO:0000256" key="1">
    <source>
        <dbReference type="SAM" id="Phobius"/>
    </source>
</evidence>
<comment type="caution">
    <text evidence="2">The sequence shown here is derived from an EMBL/GenBank/DDBJ whole genome shotgun (WGS) entry which is preliminary data.</text>
</comment>
<evidence type="ECO:0000313" key="2">
    <source>
        <dbReference type="EMBL" id="MBB3935494.1"/>
    </source>
</evidence>
<dbReference type="NCBIfam" id="TIGR02281">
    <property type="entry name" value="clan_AA_DTGA"/>
    <property type="match status" value="1"/>
</dbReference>
<keyword evidence="1" id="KW-0472">Membrane</keyword>
<gene>
    <name evidence="2" type="ORF">GGR05_001638</name>
</gene>
<dbReference type="InterPro" id="IPR034122">
    <property type="entry name" value="Retropepsin-like_bacterial"/>
</dbReference>
<dbReference type="GO" id="GO:0004190">
    <property type="term" value="F:aspartic-type endopeptidase activity"/>
    <property type="evidence" value="ECO:0007669"/>
    <property type="project" value="InterPro"/>
</dbReference>